<evidence type="ECO:0000256" key="2">
    <source>
        <dbReference type="ARBA" id="ARBA00022771"/>
    </source>
</evidence>
<accession>A0AA39WYS4</accession>
<keyword evidence="2" id="KW-0863">Zinc-finger</keyword>
<keyword evidence="3" id="KW-0862">Zinc</keyword>
<proteinExistence type="predicted"/>
<evidence type="ECO:0000259" key="4">
    <source>
        <dbReference type="SMART" id="SM01328"/>
    </source>
</evidence>
<dbReference type="AlphaFoldDB" id="A0AA39WYS4"/>
<evidence type="ECO:0000313" key="6">
    <source>
        <dbReference type="Proteomes" id="UP001175000"/>
    </source>
</evidence>
<evidence type="ECO:0000256" key="3">
    <source>
        <dbReference type="ARBA" id="ARBA00022833"/>
    </source>
</evidence>
<dbReference type="Proteomes" id="UP001175000">
    <property type="component" value="Unassembled WGS sequence"/>
</dbReference>
<reference evidence="5" key="1">
    <citation type="submission" date="2023-06" db="EMBL/GenBank/DDBJ databases">
        <title>Genome-scale phylogeny and comparative genomics of the fungal order Sordariales.</title>
        <authorList>
            <consortium name="Lawrence Berkeley National Laboratory"/>
            <person name="Hensen N."/>
            <person name="Bonometti L."/>
            <person name="Westerberg I."/>
            <person name="Brannstrom I.O."/>
            <person name="Guillou S."/>
            <person name="Cros-Aarteil S."/>
            <person name="Calhoun S."/>
            <person name="Haridas S."/>
            <person name="Kuo A."/>
            <person name="Mondo S."/>
            <person name="Pangilinan J."/>
            <person name="Riley R."/>
            <person name="Labutti K."/>
            <person name="Andreopoulos B."/>
            <person name="Lipzen A."/>
            <person name="Chen C."/>
            <person name="Yanf M."/>
            <person name="Daum C."/>
            <person name="Ng V."/>
            <person name="Clum A."/>
            <person name="Steindorff A."/>
            <person name="Ohm R."/>
            <person name="Martin F."/>
            <person name="Silar P."/>
            <person name="Natvig D."/>
            <person name="Lalanne C."/>
            <person name="Gautier V."/>
            <person name="Ament-Velasquez S.L."/>
            <person name="Kruys A."/>
            <person name="Hutchinson M.I."/>
            <person name="Powell A.J."/>
            <person name="Barry K."/>
            <person name="Miller A.N."/>
            <person name="Grigoriev I.V."/>
            <person name="Debuchy R."/>
            <person name="Gladieux P."/>
            <person name="Thoren M.H."/>
            <person name="Johannesson H."/>
        </authorList>
    </citation>
    <scope>NUCLEOTIDE SEQUENCE</scope>
    <source>
        <strain evidence="5">CBS 606.72</strain>
    </source>
</reference>
<gene>
    <name evidence="5" type="ORF">B0T14DRAFT_454344</name>
</gene>
<dbReference type="EMBL" id="JAULSU010000003">
    <property type="protein sequence ID" value="KAK0624134.1"/>
    <property type="molecule type" value="Genomic_DNA"/>
</dbReference>
<protein>
    <submittedName>
        <fullName evidence="5">Zinc-binding domain-containing protein</fullName>
    </submittedName>
</protein>
<dbReference type="SMART" id="SM01328">
    <property type="entry name" value="zf-3CxxC"/>
    <property type="match status" value="1"/>
</dbReference>
<evidence type="ECO:0000256" key="1">
    <source>
        <dbReference type="ARBA" id="ARBA00022723"/>
    </source>
</evidence>
<organism evidence="5 6">
    <name type="scientific">Immersiella caudata</name>
    <dbReference type="NCBI Taxonomy" id="314043"/>
    <lineage>
        <taxon>Eukaryota</taxon>
        <taxon>Fungi</taxon>
        <taxon>Dikarya</taxon>
        <taxon>Ascomycota</taxon>
        <taxon>Pezizomycotina</taxon>
        <taxon>Sordariomycetes</taxon>
        <taxon>Sordariomycetidae</taxon>
        <taxon>Sordariales</taxon>
        <taxon>Lasiosphaeriaceae</taxon>
        <taxon>Immersiella</taxon>
    </lineage>
</organism>
<dbReference type="PANTHER" id="PTHR40628">
    <property type="entry name" value="CHROMO DOMAIN-CONTAINING PROTEIN"/>
    <property type="match status" value="1"/>
</dbReference>
<evidence type="ECO:0000313" key="5">
    <source>
        <dbReference type="EMBL" id="KAK0624134.1"/>
    </source>
</evidence>
<dbReference type="GO" id="GO:0008270">
    <property type="term" value="F:zinc ion binding"/>
    <property type="evidence" value="ECO:0007669"/>
    <property type="project" value="UniProtKB-KW"/>
</dbReference>
<dbReference type="PANTHER" id="PTHR40628:SF1">
    <property type="entry name" value="CHROMO DOMAIN-CONTAINING PROTEIN"/>
    <property type="match status" value="1"/>
</dbReference>
<feature type="domain" description="3CxxC-type" evidence="4">
    <location>
        <begin position="266"/>
        <end position="368"/>
    </location>
</feature>
<dbReference type="Pfam" id="PF13695">
    <property type="entry name" value="Zn_ribbon_3CxxC"/>
    <property type="match status" value="1"/>
</dbReference>
<keyword evidence="6" id="KW-1185">Reference proteome</keyword>
<sequence length="371" mass="41496">MEPPTSEKQPLPCPDWVLSSLCNVHIARDRPWFGQDYTPFPSILACGLRVEGVGSVELPTKHYPKGKGRRNQGTLHLSNVLHVPEAACNFLGAPLVFQYALEMDWKDPSRSFIRDQMGTPLASFRYASDGKQFAIHLSGPLVGPKVGPLTLSAPDRYDIRAIWPDAEQYRWIAYKTFVDAQVATIHEPTAPNPGLEYPQYESAQGQGLIEGFSHAVTLEEHETRDRFMFPQLDEAVQLAVDDAIPSLWFNHENDEDDEGDKDHPTSLMGDFVCTNRSCPKPGWSSKKVSVWIRLWNHPRPGGYNAVVYNQRCSSCNCLGTLALDEQSYVDRVSYRLRKWAGAVVTAPLCSGFSRGPHVEELCEGCKHGHCV</sequence>
<comment type="caution">
    <text evidence="5">The sequence shown here is derived from an EMBL/GenBank/DDBJ whole genome shotgun (WGS) entry which is preliminary data.</text>
</comment>
<keyword evidence="1" id="KW-0479">Metal-binding</keyword>
<name>A0AA39WYS4_9PEZI</name>
<dbReference type="InterPro" id="IPR027377">
    <property type="entry name" value="ZAR1/RTP1-5-like_Znf-3CxxC"/>
</dbReference>